<protein>
    <recommendedName>
        <fullName evidence="3">F-box/kelch-repeat protein</fullName>
    </recommendedName>
</protein>
<keyword evidence="2" id="KW-1185">Reference proteome</keyword>
<organism evidence="1 2">
    <name type="scientific">Apostasia shenzhenica</name>
    <dbReference type="NCBI Taxonomy" id="1088818"/>
    <lineage>
        <taxon>Eukaryota</taxon>
        <taxon>Viridiplantae</taxon>
        <taxon>Streptophyta</taxon>
        <taxon>Embryophyta</taxon>
        <taxon>Tracheophyta</taxon>
        <taxon>Spermatophyta</taxon>
        <taxon>Magnoliopsida</taxon>
        <taxon>Liliopsida</taxon>
        <taxon>Asparagales</taxon>
        <taxon>Orchidaceae</taxon>
        <taxon>Apostasioideae</taxon>
        <taxon>Apostasia</taxon>
    </lineage>
</organism>
<proteinExistence type="predicted"/>
<evidence type="ECO:0000313" key="2">
    <source>
        <dbReference type="Proteomes" id="UP000236161"/>
    </source>
</evidence>
<accession>A0A2I0B8T1</accession>
<dbReference type="AlphaFoldDB" id="A0A2I0B8T1"/>
<sequence>MGGYHKHWWGDLDGSNAPRRGEEFDSGEGRWRPETAYRYEEWPMESLMGGDGIIYCCSHRGEFVAVERNEWWVAAKLPESACERNVVMMGWAKDWVALLMTAEGGNGEVLVAYALEMKEKERQPAAAWWKLEVPPEFRGIARCGCCAEI</sequence>
<dbReference type="EMBL" id="KZ451905">
    <property type="protein sequence ID" value="PKA64202.1"/>
    <property type="molecule type" value="Genomic_DNA"/>
</dbReference>
<reference evidence="1 2" key="1">
    <citation type="journal article" date="2017" name="Nature">
        <title>The Apostasia genome and the evolution of orchids.</title>
        <authorList>
            <person name="Zhang G.Q."/>
            <person name="Liu K.W."/>
            <person name="Li Z."/>
            <person name="Lohaus R."/>
            <person name="Hsiao Y.Y."/>
            <person name="Niu S.C."/>
            <person name="Wang J.Y."/>
            <person name="Lin Y.C."/>
            <person name="Xu Q."/>
            <person name="Chen L.J."/>
            <person name="Yoshida K."/>
            <person name="Fujiwara S."/>
            <person name="Wang Z.W."/>
            <person name="Zhang Y.Q."/>
            <person name="Mitsuda N."/>
            <person name="Wang M."/>
            <person name="Liu G.H."/>
            <person name="Pecoraro L."/>
            <person name="Huang H.X."/>
            <person name="Xiao X.J."/>
            <person name="Lin M."/>
            <person name="Wu X.Y."/>
            <person name="Wu W.L."/>
            <person name="Chen Y.Y."/>
            <person name="Chang S.B."/>
            <person name="Sakamoto S."/>
            <person name="Ohme-Takagi M."/>
            <person name="Yagi M."/>
            <person name="Zeng S.J."/>
            <person name="Shen C.Y."/>
            <person name="Yeh C.M."/>
            <person name="Luo Y.B."/>
            <person name="Tsai W.C."/>
            <person name="Van de Peer Y."/>
            <person name="Liu Z.J."/>
        </authorList>
    </citation>
    <scope>NUCLEOTIDE SEQUENCE [LARGE SCALE GENOMIC DNA]</scope>
    <source>
        <strain evidence="2">cv. Shenzhen</strain>
        <tissue evidence="1">Stem</tissue>
    </source>
</reference>
<gene>
    <name evidence="1" type="ORF">AXF42_Ash009422</name>
</gene>
<evidence type="ECO:0008006" key="3">
    <source>
        <dbReference type="Google" id="ProtNLM"/>
    </source>
</evidence>
<dbReference type="Proteomes" id="UP000236161">
    <property type="component" value="Unassembled WGS sequence"/>
</dbReference>
<evidence type="ECO:0000313" key="1">
    <source>
        <dbReference type="EMBL" id="PKA64202.1"/>
    </source>
</evidence>
<name>A0A2I0B8T1_9ASPA</name>